<dbReference type="Gene3D" id="1.10.10.10">
    <property type="entry name" value="Winged helix-like DNA-binding domain superfamily/Winged helix DNA-binding domain"/>
    <property type="match status" value="1"/>
</dbReference>
<name>A0A8U0IH75_9EURY</name>
<dbReference type="SUPFAM" id="SSF46785">
    <property type="entry name" value="Winged helix' DNA-binding domain"/>
    <property type="match status" value="1"/>
</dbReference>
<dbReference type="AlphaFoldDB" id="A0A8U0IH75"/>
<accession>A0A8U0IH75</accession>
<evidence type="ECO:0000259" key="2">
    <source>
        <dbReference type="Pfam" id="PF24035"/>
    </source>
</evidence>
<feature type="domain" description="DUF7344" evidence="2">
    <location>
        <begin position="45"/>
        <end position="127"/>
    </location>
</feature>
<dbReference type="KEGG" id="haxz:M0R88_16135"/>
<dbReference type="InterPro" id="IPR055768">
    <property type="entry name" value="DUF7344"/>
</dbReference>
<keyword evidence="4" id="KW-1185">Reference proteome</keyword>
<protein>
    <recommendedName>
        <fullName evidence="2">DUF7344 domain-containing protein</fullName>
    </recommendedName>
</protein>
<evidence type="ECO:0000313" key="4">
    <source>
        <dbReference type="Proteomes" id="UP000830434"/>
    </source>
</evidence>
<organism evidence="3 4">
    <name type="scientific">Halorussus gelatinilyticus</name>
    <dbReference type="NCBI Taxonomy" id="2937524"/>
    <lineage>
        <taxon>Archaea</taxon>
        <taxon>Methanobacteriati</taxon>
        <taxon>Methanobacteriota</taxon>
        <taxon>Stenosarchaea group</taxon>
        <taxon>Halobacteria</taxon>
        <taxon>Halobacteriales</taxon>
        <taxon>Haladaptataceae</taxon>
        <taxon>Halorussus</taxon>
    </lineage>
</organism>
<dbReference type="Pfam" id="PF24035">
    <property type="entry name" value="DUF7344"/>
    <property type="match status" value="1"/>
</dbReference>
<dbReference type="GeneID" id="72191416"/>
<proteinExistence type="predicted"/>
<evidence type="ECO:0000256" key="1">
    <source>
        <dbReference type="SAM" id="MobiDB-lite"/>
    </source>
</evidence>
<dbReference type="InterPro" id="IPR036390">
    <property type="entry name" value="WH_DNA-bd_sf"/>
</dbReference>
<gene>
    <name evidence="3" type="ORF">M0R88_16135</name>
</gene>
<dbReference type="EMBL" id="CP096658">
    <property type="protein sequence ID" value="UPW00031.1"/>
    <property type="molecule type" value="Genomic_DNA"/>
</dbReference>
<sequence length="147" mass="16199">MPDDRSDGGATPPSEEGPNTSGTPRVPTADLRTGEESSEKLDAAFALLADPLRRDALVRLAESDETVLSLDSLAAAVASKRWDAAGDRTFEDVTEARSLAVELHHAHLPKLESHGVVRYDPTERSVEYLGREWLDEWLDHVRQAEVR</sequence>
<dbReference type="Proteomes" id="UP000830434">
    <property type="component" value="Chromosome"/>
</dbReference>
<dbReference type="InterPro" id="IPR036388">
    <property type="entry name" value="WH-like_DNA-bd_sf"/>
</dbReference>
<reference evidence="3" key="1">
    <citation type="submission" date="2022-04" db="EMBL/GenBank/DDBJ databases">
        <title>Diverse halophilic archaea isolated from saline environments.</title>
        <authorList>
            <person name="Cui H.-L."/>
        </authorList>
    </citation>
    <scope>NUCLEOTIDE SEQUENCE</scope>
    <source>
        <strain evidence="3">XZYJT40</strain>
    </source>
</reference>
<dbReference type="RefSeq" id="WP_248654448.1">
    <property type="nucleotide sequence ID" value="NZ_CP096658.1"/>
</dbReference>
<feature type="region of interest" description="Disordered" evidence="1">
    <location>
        <begin position="1"/>
        <end position="37"/>
    </location>
</feature>
<evidence type="ECO:0000313" key="3">
    <source>
        <dbReference type="EMBL" id="UPW00031.1"/>
    </source>
</evidence>